<evidence type="ECO:0000256" key="10">
    <source>
        <dbReference type="ARBA" id="ARBA00022777"/>
    </source>
</evidence>
<evidence type="ECO:0000256" key="2">
    <source>
        <dbReference type="ARBA" id="ARBA00002988"/>
    </source>
</evidence>
<evidence type="ECO:0000256" key="13">
    <source>
        <dbReference type="ARBA" id="ARBA00033470"/>
    </source>
</evidence>
<evidence type="ECO:0000256" key="11">
    <source>
        <dbReference type="ARBA" id="ARBA00022840"/>
    </source>
</evidence>
<keyword evidence="8 15" id="KW-0479">Metal-binding</keyword>
<evidence type="ECO:0000256" key="15">
    <source>
        <dbReference type="PIRNR" id="PIRNR000854"/>
    </source>
</evidence>
<keyword evidence="19" id="KW-0670">Pyruvate</keyword>
<dbReference type="PROSITE" id="PS00370">
    <property type="entry name" value="PEP_ENZYMES_PHOS_SITE"/>
    <property type="match status" value="1"/>
</dbReference>
<comment type="catalytic activity">
    <reaction evidence="14 15">
        <text>pyruvate + ATP + H2O = phosphoenolpyruvate + AMP + phosphate + 2 H(+)</text>
        <dbReference type="Rhea" id="RHEA:11364"/>
        <dbReference type="ChEBI" id="CHEBI:15361"/>
        <dbReference type="ChEBI" id="CHEBI:15377"/>
        <dbReference type="ChEBI" id="CHEBI:15378"/>
        <dbReference type="ChEBI" id="CHEBI:30616"/>
        <dbReference type="ChEBI" id="CHEBI:43474"/>
        <dbReference type="ChEBI" id="CHEBI:58702"/>
        <dbReference type="ChEBI" id="CHEBI:456215"/>
        <dbReference type="EC" id="2.7.9.2"/>
    </reaction>
</comment>
<reference evidence="19 20" key="1">
    <citation type="submission" date="2017-09" db="EMBL/GenBank/DDBJ databases">
        <title>Depth-based differentiation of microbial function through sediment-hosted aquifers and enrichment of novel symbionts in the deep terrestrial subsurface.</title>
        <authorList>
            <person name="Probst A.J."/>
            <person name="Ladd B."/>
            <person name="Jarett J.K."/>
            <person name="Geller-Mcgrath D.E."/>
            <person name="Sieber C.M."/>
            <person name="Emerson J.B."/>
            <person name="Anantharaman K."/>
            <person name="Thomas B.C."/>
            <person name="Malmstrom R."/>
            <person name="Stieglmeier M."/>
            <person name="Klingl A."/>
            <person name="Woyke T."/>
            <person name="Ryan C.M."/>
            <person name="Banfield J.F."/>
        </authorList>
    </citation>
    <scope>NUCLEOTIDE SEQUENCE [LARGE SCALE GENOMIC DNA]</scope>
    <source>
        <strain evidence="19">CG22_combo_CG10-13_8_21_14_all_38_20</strain>
    </source>
</reference>
<evidence type="ECO:0000259" key="18">
    <source>
        <dbReference type="Pfam" id="PF02896"/>
    </source>
</evidence>
<dbReference type="Pfam" id="PF01326">
    <property type="entry name" value="PPDK_N"/>
    <property type="match status" value="1"/>
</dbReference>
<dbReference type="GO" id="GO:0006094">
    <property type="term" value="P:gluconeogenesis"/>
    <property type="evidence" value="ECO:0007669"/>
    <property type="project" value="UniProtKB-UniPathway"/>
</dbReference>
<dbReference type="PANTHER" id="PTHR43030">
    <property type="entry name" value="PHOSPHOENOLPYRUVATE SYNTHASE"/>
    <property type="match status" value="1"/>
</dbReference>
<evidence type="ECO:0000256" key="4">
    <source>
        <dbReference type="ARBA" id="ARBA00007837"/>
    </source>
</evidence>
<dbReference type="InterPro" id="IPR000121">
    <property type="entry name" value="PEP_util_C"/>
</dbReference>
<dbReference type="Gene3D" id="3.50.30.10">
    <property type="entry name" value="Phosphohistidine domain"/>
    <property type="match status" value="1"/>
</dbReference>
<dbReference type="PROSITE" id="PS00742">
    <property type="entry name" value="PEP_ENZYMES_2"/>
    <property type="match status" value="1"/>
</dbReference>
<dbReference type="InterPro" id="IPR023151">
    <property type="entry name" value="PEP_util_CS"/>
</dbReference>
<feature type="domain" description="Pyruvate phosphate dikinase AMP/ATP-binding" evidence="17">
    <location>
        <begin position="19"/>
        <end position="343"/>
    </location>
</feature>
<evidence type="ECO:0000256" key="1">
    <source>
        <dbReference type="ARBA" id="ARBA00001946"/>
    </source>
</evidence>
<accession>A0A2H0BX48</accession>
<evidence type="ECO:0000256" key="3">
    <source>
        <dbReference type="ARBA" id="ARBA00004742"/>
    </source>
</evidence>
<dbReference type="Pfam" id="PF00391">
    <property type="entry name" value="PEP-utilizers"/>
    <property type="match status" value="1"/>
</dbReference>
<evidence type="ECO:0000313" key="20">
    <source>
        <dbReference type="Proteomes" id="UP000231246"/>
    </source>
</evidence>
<evidence type="ECO:0000256" key="8">
    <source>
        <dbReference type="ARBA" id="ARBA00022723"/>
    </source>
</evidence>
<evidence type="ECO:0000256" key="5">
    <source>
        <dbReference type="ARBA" id="ARBA00011996"/>
    </source>
</evidence>
<evidence type="ECO:0000313" key="19">
    <source>
        <dbReference type="EMBL" id="PIP61558.1"/>
    </source>
</evidence>
<dbReference type="GO" id="GO:0046872">
    <property type="term" value="F:metal ion binding"/>
    <property type="evidence" value="ECO:0007669"/>
    <property type="project" value="UniProtKB-KW"/>
</dbReference>
<keyword evidence="11 15" id="KW-0067">ATP-binding</keyword>
<evidence type="ECO:0000256" key="6">
    <source>
        <dbReference type="ARBA" id="ARBA00021623"/>
    </source>
</evidence>
<dbReference type="InterPro" id="IPR036637">
    <property type="entry name" value="Phosphohistidine_dom_sf"/>
</dbReference>
<dbReference type="NCBIfam" id="TIGR01418">
    <property type="entry name" value="PEP_synth"/>
    <property type="match status" value="1"/>
</dbReference>
<comment type="function">
    <text evidence="2 15">Catalyzes the phosphorylation of pyruvate to phosphoenolpyruvate.</text>
</comment>
<name>A0A2H0BX48_9BACT</name>
<dbReference type="PANTHER" id="PTHR43030:SF1">
    <property type="entry name" value="PHOSPHOENOLPYRUVATE SYNTHASE"/>
    <property type="match status" value="1"/>
</dbReference>
<evidence type="ECO:0000256" key="12">
    <source>
        <dbReference type="ARBA" id="ARBA00022842"/>
    </source>
</evidence>
<dbReference type="InterPro" id="IPR015813">
    <property type="entry name" value="Pyrv/PenolPyrv_kinase-like_dom"/>
</dbReference>
<dbReference type="PIRSF" id="PIRSF000854">
    <property type="entry name" value="PEP_synthase"/>
    <property type="match status" value="1"/>
</dbReference>
<sequence length="775" mass="86227">MAHSPYVVWFDEVDKGDINSVGGKGANLGEMTKAGIPVPTGFIVTAQAYFKFIKDAGIKEEITHELKKININNSKILQSGAKKIRDIIKKADIPEEIVKDIFTHYHKLPKHLGKRKLTFKRLAKQLKEPLVAVRSSATAEDLPGASFAGQQETFLNVQGDANLIYTVRKAWASLFTARAIFYREEKKFDHMKVGIALPVQKMIESKTSGIMFTLDPITNNKEHVVIEAIYGLGELIVQGAVTPDHYIINKTNLDIIAKHLGIQEEKMVLKGNNNVIQKLKSSEGGKQKITDAQIKAIAKYGKELEKHYYFPQDVEWAIEDDLVFILQTRPVTTSGGKKQKDNSTSLDGLKELLSGSPASPGIGSGRVVIIKEASEINKVKSGDVLVSEMTDPDFVPAMRRASGVITDKGGRTSHAAIVSRELGIPAVVGTKNATKELHNNLTVTVDGSTGKVYEGSPVRGKIDLSTKEVRPTMKIKTATHVYCNLATPDRVDEVANMNVDGIGLLRAEFMIASIGYHPKYLIEQKKTKLFIDKMTEQISEFCKHFGPDRPVVYRATDFKSNEYHNLKGGSSYEAKEENPMLGFRGAYRYISDPKVFQLELKVIRNLRDKLGYRNLWLMIPFVRTVEELKLVKRLIQEAGLHRSGSFKLWMMVELPSNVILIEDFIEAGIDGVSIGSNDLTQLTLGVDRDSEKVSKEFNELNGAVLWSIERVIKAAAKHKITASICGQAASDYPDLIEKLVEWGTTSVSVNPDAVDQTRELIYQCENRLILKKSRS</sequence>
<keyword evidence="7 15" id="KW-0808">Transferase</keyword>
<keyword evidence="12 15" id="KW-0460">Magnesium</keyword>
<evidence type="ECO:0000256" key="9">
    <source>
        <dbReference type="ARBA" id="ARBA00022741"/>
    </source>
</evidence>
<dbReference type="InterPro" id="IPR008279">
    <property type="entry name" value="PEP-util_enz_mobile_dom"/>
</dbReference>
<dbReference type="InterPro" id="IPR013815">
    <property type="entry name" value="ATP_grasp_subdomain_1"/>
</dbReference>
<comment type="pathway">
    <text evidence="3 15">Carbohydrate biosynthesis; gluconeogenesis.</text>
</comment>
<dbReference type="InterPro" id="IPR018274">
    <property type="entry name" value="PEP_util_AS"/>
</dbReference>
<dbReference type="Proteomes" id="UP000231246">
    <property type="component" value="Unassembled WGS sequence"/>
</dbReference>
<dbReference type="GO" id="GO:0008986">
    <property type="term" value="F:pyruvate, water dikinase activity"/>
    <property type="evidence" value="ECO:0007669"/>
    <property type="project" value="UniProtKB-EC"/>
</dbReference>
<evidence type="ECO:0000259" key="17">
    <source>
        <dbReference type="Pfam" id="PF01326"/>
    </source>
</evidence>
<dbReference type="Gene3D" id="3.30.470.20">
    <property type="entry name" value="ATP-grasp fold, B domain"/>
    <property type="match status" value="1"/>
</dbReference>
<proteinExistence type="inferred from homology"/>
<dbReference type="AlphaFoldDB" id="A0A2H0BX48"/>
<evidence type="ECO:0000256" key="7">
    <source>
        <dbReference type="ARBA" id="ARBA00022679"/>
    </source>
</evidence>
<dbReference type="SUPFAM" id="SSF56059">
    <property type="entry name" value="Glutathione synthetase ATP-binding domain-like"/>
    <property type="match status" value="1"/>
</dbReference>
<evidence type="ECO:0000259" key="16">
    <source>
        <dbReference type="Pfam" id="PF00391"/>
    </source>
</evidence>
<dbReference type="FunFam" id="3.30.1490.20:FF:000010">
    <property type="entry name" value="Phosphoenolpyruvate synthase"/>
    <property type="match status" value="1"/>
</dbReference>
<feature type="domain" description="PEP-utilising enzyme mobile" evidence="16">
    <location>
        <begin position="380"/>
        <end position="450"/>
    </location>
</feature>
<evidence type="ECO:0000256" key="14">
    <source>
        <dbReference type="ARBA" id="ARBA00047700"/>
    </source>
</evidence>
<comment type="cofactor">
    <cofactor evidence="1 15">
        <name>Mg(2+)</name>
        <dbReference type="ChEBI" id="CHEBI:18420"/>
    </cofactor>
</comment>
<feature type="domain" description="PEP-utilising enzyme C-terminal" evidence="18">
    <location>
        <begin position="474"/>
        <end position="764"/>
    </location>
</feature>
<keyword evidence="9 15" id="KW-0547">Nucleotide-binding</keyword>
<gene>
    <name evidence="19" type="ORF">COW99_03460</name>
</gene>
<protein>
    <recommendedName>
        <fullName evidence="6 15">Phosphoenolpyruvate synthase</fullName>
        <shortName evidence="15">PEP synthase</shortName>
        <ecNumber evidence="5 15">2.7.9.2</ecNumber>
    </recommendedName>
    <alternativeName>
        <fullName evidence="13 15">Pyruvate, water dikinase</fullName>
    </alternativeName>
</protein>
<dbReference type="UniPathway" id="UPA00138"/>
<dbReference type="SUPFAM" id="SSF51621">
    <property type="entry name" value="Phosphoenolpyruvate/pyruvate domain"/>
    <property type="match status" value="1"/>
</dbReference>
<comment type="caution">
    <text evidence="19">The sequence shown here is derived from an EMBL/GenBank/DDBJ whole genome shotgun (WGS) entry which is preliminary data.</text>
</comment>
<dbReference type="InterPro" id="IPR040442">
    <property type="entry name" value="Pyrv_kinase-like_dom_sf"/>
</dbReference>
<dbReference type="Gene3D" id="3.30.1490.20">
    <property type="entry name" value="ATP-grasp fold, A domain"/>
    <property type="match status" value="1"/>
</dbReference>
<dbReference type="InterPro" id="IPR002192">
    <property type="entry name" value="PPDK_AMP/ATP-bd"/>
</dbReference>
<keyword evidence="10 15" id="KW-0418">Kinase</keyword>
<dbReference type="Pfam" id="PF02896">
    <property type="entry name" value="PEP-utilizers_C"/>
    <property type="match status" value="1"/>
</dbReference>
<dbReference type="SUPFAM" id="SSF52009">
    <property type="entry name" value="Phosphohistidine domain"/>
    <property type="match status" value="1"/>
</dbReference>
<organism evidence="19 20">
    <name type="scientific">Candidatus Roizmanbacteria bacterium CG22_combo_CG10-13_8_21_14_all_38_20</name>
    <dbReference type="NCBI Taxonomy" id="1974862"/>
    <lineage>
        <taxon>Bacteria</taxon>
        <taxon>Candidatus Roizmaniibacteriota</taxon>
    </lineage>
</organism>
<dbReference type="InterPro" id="IPR006319">
    <property type="entry name" value="PEP_synth"/>
</dbReference>
<dbReference type="EC" id="2.7.9.2" evidence="5 15"/>
<comment type="similarity">
    <text evidence="4 15">Belongs to the PEP-utilizing enzyme family.</text>
</comment>
<dbReference type="Gene3D" id="3.20.20.60">
    <property type="entry name" value="Phosphoenolpyruvate-binding domains"/>
    <property type="match status" value="1"/>
</dbReference>
<dbReference type="NCBIfam" id="NF005057">
    <property type="entry name" value="PRK06464.1"/>
    <property type="match status" value="1"/>
</dbReference>
<dbReference type="GO" id="GO:0005524">
    <property type="term" value="F:ATP binding"/>
    <property type="evidence" value="ECO:0007669"/>
    <property type="project" value="UniProtKB-KW"/>
</dbReference>
<dbReference type="EMBL" id="PCTA01000023">
    <property type="protein sequence ID" value="PIP61558.1"/>
    <property type="molecule type" value="Genomic_DNA"/>
</dbReference>